<accession>F0WHK8</accession>
<evidence type="ECO:0000256" key="5">
    <source>
        <dbReference type="PROSITE-ProRule" id="PRU00205"/>
    </source>
</evidence>
<feature type="transmembrane region" description="Helical" evidence="6">
    <location>
        <begin position="241"/>
        <end position="261"/>
    </location>
</feature>
<dbReference type="PROSITE" id="PS50922">
    <property type="entry name" value="TLC"/>
    <property type="match status" value="1"/>
</dbReference>
<comment type="subcellular location">
    <subcellularLocation>
        <location evidence="1">Membrane</location>
        <topology evidence="1">Multi-pass membrane protein</topology>
    </subcellularLocation>
</comment>
<sequence length="351" mass="40385">MVFSDGWLQKLQGRHGLKPRRVHGEAVSERFAEVDEGHEKLIPVGEKKTLFTDHCRALQERKECSRIDMVDVFMSITAIGLAILAFTVVFHCAAQISWRYMETYRNFSIEEQKDWCARLNSTLHASVIVPCMLFTLMQQRWDEDYMPLKSTRLSNKFFALSCGYFIYDLIIIVRWKLTLWKVFVAHHLIAMFPYLVYLFSNNCDMDLYLLTLFLLVEFAVVPLNITTILEKLGYEGSKMHTCSYFATYMAWFLSRVLIPSYNIYILWNVLLLGTIESNFCVLPAAVCGHLIAAFCIGIFFFAWTPEVIKKCRKAALKPSARLQQISSPKVLSVSELSSYGSIPDALDKILV</sequence>
<dbReference type="InterPro" id="IPR050846">
    <property type="entry name" value="TLCD"/>
</dbReference>
<evidence type="ECO:0000256" key="1">
    <source>
        <dbReference type="ARBA" id="ARBA00004141"/>
    </source>
</evidence>
<feature type="transmembrane region" description="Helical" evidence="6">
    <location>
        <begin position="157"/>
        <end position="175"/>
    </location>
</feature>
<dbReference type="GO" id="GO:0055088">
    <property type="term" value="P:lipid homeostasis"/>
    <property type="evidence" value="ECO:0007669"/>
    <property type="project" value="TreeGrafter"/>
</dbReference>
<dbReference type="PANTHER" id="PTHR13439">
    <property type="entry name" value="CT120 PROTEIN"/>
    <property type="match status" value="1"/>
</dbReference>
<feature type="transmembrane region" description="Helical" evidence="6">
    <location>
        <begin position="207"/>
        <end position="229"/>
    </location>
</feature>
<dbReference type="PANTHER" id="PTHR13439:SF0">
    <property type="entry name" value="TOPOISOMERASE I DAMAGE AFFECTED PROTEIN 4"/>
    <property type="match status" value="1"/>
</dbReference>
<dbReference type="AlphaFoldDB" id="F0WHK8"/>
<dbReference type="HOGENOM" id="CLU_790877_0_0_1"/>
<evidence type="ECO:0000259" key="7">
    <source>
        <dbReference type="PROSITE" id="PS50922"/>
    </source>
</evidence>
<dbReference type="EMBL" id="FR824147">
    <property type="protein sequence ID" value="CCA20746.1"/>
    <property type="molecule type" value="Genomic_DNA"/>
</dbReference>
<dbReference type="SMART" id="SM00724">
    <property type="entry name" value="TLC"/>
    <property type="match status" value="1"/>
</dbReference>
<evidence type="ECO:0000256" key="3">
    <source>
        <dbReference type="ARBA" id="ARBA00022989"/>
    </source>
</evidence>
<evidence type="ECO:0000313" key="8">
    <source>
        <dbReference type="EMBL" id="CCA20746.1"/>
    </source>
</evidence>
<feature type="domain" description="TLC" evidence="7">
    <location>
        <begin position="110"/>
        <end position="316"/>
    </location>
</feature>
<keyword evidence="4 5" id="KW-0472">Membrane</keyword>
<dbReference type="Pfam" id="PF03798">
    <property type="entry name" value="TRAM_LAG1_CLN8"/>
    <property type="match status" value="1"/>
</dbReference>
<gene>
    <name evidence="8" type="primary">AlNc14C102G6090</name>
    <name evidence="8" type="ORF">ALNC14_068890</name>
</gene>
<reference evidence="8" key="2">
    <citation type="submission" date="2011-02" db="EMBL/GenBank/DDBJ databases">
        <authorList>
            <person name="MacLean D."/>
        </authorList>
    </citation>
    <scope>NUCLEOTIDE SEQUENCE</scope>
</reference>
<proteinExistence type="predicted"/>
<dbReference type="InterPro" id="IPR006634">
    <property type="entry name" value="TLC-dom"/>
</dbReference>
<keyword evidence="3 6" id="KW-1133">Transmembrane helix</keyword>
<reference evidence="8" key="1">
    <citation type="journal article" date="2011" name="PLoS Biol.">
        <title>Gene gain and loss during evolution of obligate parasitism in the white rust pathogen of Arabidopsis thaliana.</title>
        <authorList>
            <person name="Kemen E."/>
            <person name="Gardiner A."/>
            <person name="Schultz-Larsen T."/>
            <person name="Kemen A.C."/>
            <person name="Balmuth A.L."/>
            <person name="Robert-Seilaniantz A."/>
            <person name="Bailey K."/>
            <person name="Holub E."/>
            <person name="Studholme D.J."/>
            <person name="Maclean D."/>
            <person name="Jones J.D."/>
        </authorList>
    </citation>
    <scope>NUCLEOTIDE SEQUENCE</scope>
</reference>
<evidence type="ECO:0000256" key="2">
    <source>
        <dbReference type="ARBA" id="ARBA00022692"/>
    </source>
</evidence>
<feature type="transmembrane region" description="Helical" evidence="6">
    <location>
        <begin position="115"/>
        <end position="137"/>
    </location>
</feature>
<feature type="transmembrane region" description="Helical" evidence="6">
    <location>
        <begin position="281"/>
        <end position="303"/>
    </location>
</feature>
<protein>
    <submittedName>
        <fullName evidence="8">Uncharacterized protein AlNc14C102G6090</fullName>
    </submittedName>
</protein>
<feature type="transmembrane region" description="Helical" evidence="6">
    <location>
        <begin position="182"/>
        <end position="201"/>
    </location>
</feature>
<evidence type="ECO:0000256" key="6">
    <source>
        <dbReference type="SAM" id="Phobius"/>
    </source>
</evidence>
<name>F0WHK8_9STRA</name>
<dbReference type="GO" id="GO:0005783">
    <property type="term" value="C:endoplasmic reticulum"/>
    <property type="evidence" value="ECO:0007669"/>
    <property type="project" value="TreeGrafter"/>
</dbReference>
<feature type="transmembrane region" description="Helical" evidence="6">
    <location>
        <begin position="72"/>
        <end position="94"/>
    </location>
</feature>
<keyword evidence="2 5" id="KW-0812">Transmembrane</keyword>
<evidence type="ECO:0000256" key="4">
    <source>
        <dbReference type="ARBA" id="ARBA00023136"/>
    </source>
</evidence>
<organism evidence="8">
    <name type="scientific">Albugo laibachii Nc14</name>
    <dbReference type="NCBI Taxonomy" id="890382"/>
    <lineage>
        <taxon>Eukaryota</taxon>
        <taxon>Sar</taxon>
        <taxon>Stramenopiles</taxon>
        <taxon>Oomycota</taxon>
        <taxon>Peronosporomycetes</taxon>
        <taxon>Albuginales</taxon>
        <taxon>Albuginaceae</taxon>
        <taxon>Albugo</taxon>
    </lineage>
</organism>
<dbReference type="GO" id="GO:0016020">
    <property type="term" value="C:membrane"/>
    <property type="evidence" value="ECO:0007669"/>
    <property type="project" value="UniProtKB-SubCell"/>
</dbReference>